<evidence type="ECO:0000313" key="2">
    <source>
        <dbReference type="EMBL" id="AUG85193.1"/>
    </source>
</evidence>
<proteinExistence type="predicted"/>
<name>A0A2H5BG99_9CAUD</name>
<gene>
    <name evidence="2" type="ORF">CETO_211</name>
    <name evidence="1" type="ORF">CETO_8</name>
</gene>
<reference evidence="1 3" key="1">
    <citation type="submission" date="2017-12" db="EMBL/GenBank/DDBJ databases">
        <authorList>
            <person name="Lestochi C.V."/>
            <person name="Miller K.C."/>
            <person name="Miller J.S."/>
            <person name="Stanton M.L."/>
            <person name="Broussard G.W."/>
        </authorList>
    </citation>
    <scope>NUCLEOTIDE SEQUENCE [LARGE SCALE GENOMIC DNA]</scope>
</reference>
<dbReference type="Proteomes" id="UP000240819">
    <property type="component" value="Segment"/>
</dbReference>
<protein>
    <submittedName>
        <fullName evidence="1">Uncharacterized protein</fullName>
    </submittedName>
</protein>
<keyword evidence="3" id="KW-1185">Reference proteome</keyword>
<evidence type="ECO:0000313" key="1">
    <source>
        <dbReference type="EMBL" id="AUG85015.1"/>
    </source>
</evidence>
<dbReference type="EMBL" id="MG649966">
    <property type="protein sequence ID" value="AUG85015.1"/>
    <property type="molecule type" value="Genomic_DNA"/>
</dbReference>
<sequence length="106" mass="12092">MEYKQYLTTPVVSTAYQLNADTSISKRMEMAQCFLSNKEYHFDLTTHISLFESVEEILKAKVLTYAIAFAKGATNGGMLFQYARADLLTWRSIYEGATFVNGWLKV</sequence>
<accession>A0A2H5BG99</accession>
<evidence type="ECO:0000313" key="3">
    <source>
        <dbReference type="Proteomes" id="UP000240819"/>
    </source>
</evidence>
<dbReference type="EMBL" id="MG649966">
    <property type="protein sequence ID" value="AUG85193.1"/>
    <property type="molecule type" value="Genomic_DNA"/>
</dbReference>
<organism evidence="1 3">
    <name type="scientific">Vibrio phage Ceto</name>
    <dbReference type="NCBI Taxonomy" id="2570300"/>
    <lineage>
        <taxon>Viruses</taxon>
        <taxon>Duplodnaviria</taxon>
        <taxon>Heunggongvirae</taxon>
        <taxon>Uroviricota</taxon>
        <taxon>Caudoviricetes</taxon>
        <taxon>Demerecviridae</taxon>
        <taxon>Ermolyevavirinae</taxon>
        <taxon>Cetovirus</taxon>
        <taxon>Cetovirus ceto</taxon>
    </lineage>
</organism>